<gene>
    <name evidence="4" type="primary">LOC110011585</name>
</gene>
<feature type="region of interest" description="Disordered" evidence="1">
    <location>
        <begin position="109"/>
        <end position="141"/>
    </location>
</feature>
<organism evidence="3 4">
    <name type="scientific">Sesamum indicum</name>
    <name type="common">Oriental sesame</name>
    <name type="synonym">Sesamum orientale</name>
    <dbReference type="NCBI Taxonomy" id="4182"/>
    <lineage>
        <taxon>Eukaryota</taxon>
        <taxon>Viridiplantae</taxon>
        <taxon>Streptophyta</taxon>
        <taxon>Embryophyta</taxon>
        <taxon>Tracheophyta</taxon>
        <taxon>Spermatophyta</taxon>
        <taxon>Magnoliopsida</taxon>
        <taxon>eudicotyledons</taxon>
        <taxon>Gunneridae</taxon>
        <taxon>Pentapetalae</taxon>
        <taxon>asterids</taxon>
        <taxon>lamiids</taxon>
        <taxon>Lamiales</taxon>
        <taxon>Pedaliaceae</taxon>
        <taxon>Sesamum</taxon>
    </lineage>
</organism>
<dbReference type="RefSeq" id="XP_020547601.1">
    <property type="nucleotide sequence ID" value="XM_020691942.1"/>
</dbReference>
<dbReference type="PANTHER" id="PTHR11439:SF470">
    <property type="entry name" value="CYSTEINE-RICH RLK (RECEPTOR-LIKE PROTEIN KINASE) 8"/>
    <property type="match status" value="1"/>
</dbReference>
<name>A0A8M8UUU5_SESIN</name>
<evidence type="ECO:0000256" key="1">
    <source>
        <dbReference type="SAM" id="MobiDB-lite"/>
    </source>
</evidence>
<reference evidence="4" key="1">
    <citation type="submission" date="2025-08" db="UniProtKB">
        <authorList>
            <consortium name="RefSeq"/>
        </authorList>
    </citation>
    <scope>IDENTIFICATION</scope>
</reference>
<dbReference type="Pfam" id="PF07727">
    <property type="entry name" value="RVT_2"/>
    <property type="match status" value="1"/>
</dbReference>
<evidence type="ECO:0000259" key="2">
    <source>
        <dbReference type="Pfam" id="PF07727"/>
    </source>
</evidence>
<protein>
    <submittedName>
        <fullName evidence="4">Uncharacterized protein LOC110011585</fullName>
    </submittedName>
</protein>
<evidence type="ECO:0000313" key="4">
    <source>
        <dbReference type="RefSeq" id="XP_020547601.1"/>
    </source>
</evidence>
<accession>A0A8M8UUU5</accession>
<dbReference type="AlphaFoldDB" id="A0A8M8UUU5"/>
<keyword evidence="3" id="KW-1185">Reference proteome</keyword>
<dbReference type="OrthoDB" id="411615at2759"/>
<sequence>MVKIDSRIEVVDLVAELLKLVKGKEAPSDPITNYANYVHSKTQFADFSLNVLFVSQICSGGAYTFSFNKFRCFLQDQSTEQIEYSLPTPAVDNDDNHIELLHSLPTVSSPSYDVSPEITPPVLQTDDATSSPQPPRRSSRVSHKPLRLNGFVCQHNSSILHANFATYSSFVTSISAIKEPRSFTEVVQSPEWRATMDAEIEVLEMNHTWKLSPLPAGKRAIGCKWVFKVKLWADGSVEQYKSPLVAKGYNQVEGIDYTESFTPIAKAVTDIYMVPPAAYKVASGLTLERHAILGLEIARNADGIYLAQMKYVMDIVADTGLLQAKAVSTPFPSGLKLSLRSGVLLSTPDSYKCLATLHVVKYLRGCCPTLGLFLPATSLNLQCYCDADWASCSDSRHSLTGFCVFLADFGVNISLSISLYYDNKVVVHILANPIFHERTKHIEIDCHLVRDVYKDGFVAPVLVRSFAQIADIFTKALTLQLFRSFISKLGCVSFAPSPTCGEAVGFSSAAIGPCSDAAILLPAAGTKADLLDQG</sequence>
<dbReference type="KEGG" id="sind:110011585"/>
<dbReference type="CDD" id="cd09272">
    <property type="entry name" value="RNase_HI_RT_Ty1"/>
    <property type="match status" value="1"/>
</dbReference>
<dbReference type="InterPro" id="IPR013103">
    <property type="entry name" value="RVT_2"/>
</dbReference>
<dbReference type="GeneID" id="110011585"/>
<dbReference type="PANTHER" id="PTHR11439">
    <property type="entry name" value="GAG-POL-RELATED RETROTRANSPOSON"/>
    <property type="match status" value="1"/>
</dbReference>
<dbReference type="Proteomes" id="UP000504604">
    <property type="component" value="Linkage group LG2"/>
</dbReference>
<evidence type="ECO:0000313" key="3">
    <source>
        <dbReference type="Proteomes" id="UP000504604"/>
    </source>
</evidence>
<feature type="domain" description="Reverse transcriptase Ty1/copia-type" evidence="2">
    <location>
        <begin position="206"/>
        <end position="266"/>
    </location>
</feature>
<proteinExistence type="predicted"/>